<keyword evidence="1" id="KW-0812">Transmembrane</keyword>
<gene>
    <name evidence="2" type="ORF">A3F84_24650</name>
</gene>
<evidence type="ECO:0000313" key="3">
    <source>
        <dbReference type="Proteomes" id="UP000178606"/>
    </source>
</evidence>
<feature type="transmembrane region" description="Helical" evidence="1">
    <location>
        <begin position="214"/>
        <end position="236"/>
    </location>
</feature>
<accession>A0A1F6C2Q7</accession>
<dbReference type="AlphaFoldDB" id="A0A1F6C2Q7"/>
<evidence type="ECO:0000313" key="2">
    <source>
        <dbReference type="EMBL" id="OGG43353.1"/>
    </source>
</evidence>
<dbReference type="Proteomes" id="UP000178606">
    <property type="component" value="Unassembled WGS sequence"/>
</dbReference>
<feature type="transmembrane region" description="Helical" evidence="1">
    <location>
        <begin position="174"/>
        <end position="194"/>
    </location>
</feature>
<feature type="transmembrane region" description="Helical" evidence="1">
    <location>
        <begin position="248"/>
        <end position="269"/>
    </location>
</feature>
<feature type="transmembrane region" description="Helical" evidence="1">
    <location>
        <begin position="100"/>
        <end position="119"/>
    </location>
</feature>
<keyword evidence="1" id="KW-0472">Membrane</keyword>
<feature type="transmembrane region" description="Helical" evidence="1">
    <location>
        <begin position="33"/>
        <end position="50"/>
    </location>
</feature>
<reference evidence="2 3" key="1">
    <citation type="journal article" date="2016" name="Nat. Commun.">
        <title>Thousands of microbial genomes shed light on interconnected biogeochemical processes in an aquifer system.</title>
        <authorList>
            <person name="Anantharaman K."/>
            <person name="Brown C.T."/>
            <person name="Hug L.A."/>
            <person name="Sharon I."/>
            <person name="Castelle C.J."/>
            <person name="Probst A.J."/>
            <person name="Thomas B.C."/>
            <person name="Singh A."/>
            <person name="Wilkins M.J."/>
            <person name="Karaoz U."/>
            <person name="Brodie E.L."/>
            <person name="Williams K.H."/>
            <person name="Hubbard S.S."/>
            <person name="Banfield J.F."/>
        </authorList>
    </citation>
    <scope>NUCLEOTIDE SEQUENCE [LARGE SCALE GENOMIC DNA]</scope>
    <source>
        <strain evidence="3">RIFCSPLOWO2_12_FULL_64_10</strain>
    </source>
</reference>
<protein>
    <submittedName>
        <fullName evidence="2">Uncharacterized protein</fullName>
    </submittedName>
</protein>
<comment type="caution">
    <text evidence="2">The sequence shown here is derived from an EMBL/GenBank/DDBJ whole genome shotgun (WGS) entry which is preliminary data.</text>
</comment>
<organism evidence="2 3">
    <name type="scientific">Handelsmanbacteria sp. (strain RIFCSPLOWO2_12_FULL_64_10)</name>
    <dbReference type="NCBI Taxonomy" id="1817868"/>
    <lineage>
        <taxon>Bacteria</taxon>
        <taxon>Candidatus Handelsmaniibacteriota</taxon>
    </lineage>
</organism>
<keyword evidence="1" id="KW-1133">Transmembrane helix</keyword>
<evidence type="ECO:0000256" key="1">
    <source>
        <dbReference type="SAM" id="Phobius"/>
    </source>
</evidence>
<sequence>MTRSLIFLFFTQLAVGGAWTLTLVPLQEAGHSFFRFNGLLAAACLILALWTGPYRALDPAGLLAVRLQPWTVALFGLSAVALLAHVWAVLSGRVPWDRRFLLTSAVSGSLALVGDGLLHRAPQVPIWWEDVLLPLFFLTSALFLGSVCFAMILGHWYLVSPALSIRPLRRATRLILVSLTAKSLLFGLTLYLYATAADPPRQEAVRALLGAGGFFLWTRALFGIVAPAILSLMIWSTVKIRSTQSATGLLYVATVLVLIGELLSKFLLYSTSVPV</sequence>
<feature type="transmembrane region" description="Helical" evidence="1">
    <location>
        <begin position="131"/>
        <end position="153"/>
    </location>
</feature>
<feature type="transmembrane region" description="Helical" evidence="1">
    <location>
        <begin position="6"/>
        <end position="26"/>
    </location>
</feature>
<proteinExistence type="predicted"/>
<feature type="transmembrane region" description="Helical" evidence="1">
    <location>
        <begin position="70"/>
        <end position="88"/>
    </location>
</feature>
<dbReference type="EMBL" id="MFKF01000438">
    <property type="protein sequence ID" value="OGG43353.1"/>
    <property type="molecule type" value="Genomic_DNA"/>
</dbReference>
<name>A0A1F6C2Q7_HANXR</name>